<evidence type="ECO:0000313" key="5">
    <source>
        <dbReference type="Proteomes" id="UP000054516"/>
    </source>
</evidence>
<feature type="compositionally biased region" description="Polar residues" evidence="1">
    <location>
        <begin position="905"/>
        <end position="918"/>
    </location>
</feature>
<feature type="region of interest" description="Disordered" evidence="1">
    <location>
        <begin position="672"/>
        <end position="1076"/>
    </location>
</feature>
<dbReference type="OrthoDB" id="6375767at2759"/>
<name>A0A1S8A8A4_ROSNE</name>
<gene>
    <name evidence="4" type="ORF">SAMD00023353_2800580</name>
</gene>
<dbReference type="STRING" id="77044.A0A1S8A8A4"/>
<feature type="compositionally biased region" description="Polar residues" evidence="1">
    <location>
        <begin position="484"/>
        <end position="497"/>
    </location>
</feature>
<feature type="compositionally biased region" description="Polar residues" evidence="1">
    <location>
        <begin position="705"/>
        <end position="716"/>
    </location>
</feature>
<feature type="region of interest" description="Disordered" evidence="1">
    <location>
        <begin position="18"/>
        <end position="609"/>
    </location>
</feature>
<feature type="domain" description="DUF7904" evidence="3">
    <location>
        <begin position="1122"/>
        <end position="1218"/>
    </location>
</feature>
<feature type="compositionally biased region" description="Low complexity" evidence="1">
    <location>
        <begin position="954"/>
        <end position="964"/>
    </location>
</feature>
<dbReference type="GO" id="GO:0051015">
    <property type="term" value="F:actin filament binding"/>
    <property type="evidence" value="ECO:0007669"/>
    <property type="project" value="InterPro"/>
</dbReference>
<feature type="compositionally biased region" description="Polar residues" evidence="1">
    <location>
        <begin position="404"/>
        <end position="434"/>
    </location>
</feature>
<dbReference type="OMA" id="AFFEIYV"/>
<dbReference type="EMBL" id="DF977473">
    <property type="protein sequence ID" value="GAW26334.1"/>
    <property type="molecule type" value="Genomic_DNA"/>
</dbReference>
<feature type="compositionally biased region" description="Polar residues" evidence="1">
    <location>
        <begin position="338"/>
        <end position="347"/>
    </location>
</feature>
<feature type="compositionally biased region" description="Polar residues" evidence="1">
    <location>
        <begin position="170"/>
        <end position="200"/>
    </location>
</feature>
<sequence length="1469" mass="159288">MSEDVSRFLSQVKELGERRLEEDEARSRELEEKILQDRKERQARRRERARSISPQKSSPVNTPPPSQPNDSHRLERLDLAASPILYPPSSPQSQVAPKIEDDTMAAAAPLPTSPSKENDSPLDAEIKPNHPPSPTRNGTARGLSWQRRPNSQAPERSRSRPLSMVAAENATRSSNSVSEPETTADNPSRAQIASALSSKDASWFRQTADRGASSAAYRRNQVEDTQTIDLSSAQTQLPGMSRSASGELFKNVESPLLESPALRSTVTSPTSLSDAPKLDPLPNTIQSDADLNQETRGPRSPPPGRASPTRAERPVSPTKGMGGFVQSAMMKRSESVSKRWNVQSPTVLQRADPVASNRNSFDPTNRMNVGPKVRPTSMFREASTEPARPTSSGSREEDRPASRASASLQQDTTASPEPQGPNSSNITPPVSPSKTMDPRRWSPQKSSWLESALNKPESPKPKPTQHPPSQPAWMAELQKAKAQKASNTVTESGSKSPAPSHKHQVSIGGLLRSSAPGVTTTPPVGRRGLHSPSHSISTISAPLVHANSSESHLPIVPEPMKSRSKSIADIKQAALPPVDKVKPATPPKKDFRASLKPRAPTISTPTSSEGVEFKNVFGNLRKATQQNYVAPDELKDNITKGKAALAVTGGPQKSERVDEFKEAILAKKKAFQAAQSEGRSITRNNSVSTENPVPEGLLKRAELGRSNTIKRGSVSSDIPGAASRQPSAVPQRDAIPGNFAGRFERFSNLEKRSSTIETPNPNLEGQATSMEPLNIRKLSFPRPANGSMDKANEPNGPARLPGKLASGGLANRFNPALAGLLSRGPPPMTSNSGPNPRGPVFPGSKVEVNDNEPGAGPKLTHMTKNRARGPKRKAPIKSAPPTTTTQSKPTATEGSPMPSPVLRQGSGSSSAPAPTTFVNPLEKEPIAPLQPRPKPVTLTSASRIVTVGKFTEEPQQIPSQSSSPGKLNIHRMSVFMDSAPTADKKFDSEQTKPLETPRKPKSFLDKTPPLDAQQKPQPRSPSLNKPKVPLPTPSSLPPRRQSSKIDSEAIDAGSETEPVGPSGLRPLPTPPATTKGALGPFIIRDFFGSDRPPRNYRVDTVEILSRRPSSAPPKIQTLSARLFHFLPDGKKQPVPAHHERTLFERDMYLCTHSFNDNTRKSTLEVYLWAGVDVPESIVQEATIFAAREARSLGGALIKLQQGKETPEFLQALGGIVITHCGSGSKYDSLAPHMLCGRRYHGHVVFDEVDFASSVLCSGFPYIIAQGGRCYLWKGKGSGIDELGCARLIGMDYALSGELEELEEGRESDEFWNLFGGATRFGSADHWRLKPSYDKYCSRLFLSDATSRQQVTELPIFAQADMLPTNIYVIDAFFELYIVVGSRAQDQYTSFHNALDFAQEYAILAASMEDRPFVPVSTVVLEGIPRDMKSVFRKWQDALSPTVTNANAGLKRGRSLKVVSLSQALQALSD</sequence>
<dbReference type="Gene3D" id="3.40.20.10">
    <property type="entry name" value="Severin"/>
    <property type="match status" value="3"/>
</dbReference>
<evidence type="ECO:0000259" key="2">
    <source>
        <dbReference type="Pfam" id="PF13254"/>
    </source>
</evidence>
<dbReference type="InterPro" id="IPR007122">
    <property type="entry name" value="Villin/Gelsolin"/>
</dbReference>
<dbReference type="Pfam" id="PF13254">
    <property type="entry name" value="DUF4045"/>
    <property type="match status" value="1"/>
</dbReference>
<feature type="compositionally biased region" description="Basic and acidic residues" evidence="1">
    <location>
        <begin position="579"/>
        <end position="593"/>
    </location>
</feature>
<feature type="compositionally biased region" description="Basic and acidic residues" evidence="1">
    <location>
        <begin position="116"/>
        <end position="128"/>
    </location>
</feature>
<feature type="compositionally biased region" description="Polar residues" evidence="1">
    <location>
        <begin position="356"/>
        <end position="367"/>
    </location>
</feature>
<feature type="compositionally biased region" description="Basic and acidic residues" evidence="1">
    <location>
        <begin position="18"/>
        <end position="40"/>
    </location>
</feature>
<feature type="compositionally biased region" description="Basic and acidic residues" evidence="1">
    <location>
        <begin position="982"/>
        <end position="1004"/>
    </location>
</feature>
<dbReference type="GO" id="GO:0051014">
    <property type="term" value="P:actin filament severing"/>
    <property type="evidence" value="ECO:0007669"/>
    <property type="project" value="TreeGrafter"/>
</dbReference>
<dbReference type="InterPro" id="IPR025118">
    <property type="entry name" value="DUF4045"/>
</dbReference>
<organism evidence="4">
    <name type="scientific">Rosellinia necatrix</name>
    <name type="common">White root-rot fungus</name>
    <dbReference type="NCBI Taxonomy" id="77044"/>
    <lineage>
        <taxon>Eukaryota</taxon>
        <taxon>Fungi</taxon>
        <taxon>Dikarya</taxon>
        <taxon>Ascomycota</taxon>
        <taxon>Pezizomycotina</taxon>
        <taxon>Sordariomycetes</taxon>
        <taxon>Xylariomycetidae</taxon>
        <taxon>Xylariales</taxon>
        <taxon>Xylariaceae</taxon>
        <taxon>Rosellinia</taxon>
    </lineage>
</organism>
<feature type="compositionally biased region" description="Basic and acidic residues" evidence="1">
    <location>
        <begin position="742"/>
        <end position="754"/>
    </location>
</feature>
<feature type="compositionally biased region" description="Basic residues" evidence="1">
    <location>
        <begin position="861"/>
        <end position="875"/>
    </location>
</feature>
<dbReference type="PANTHER" id="PTHR11977:SF133">
    <property type="entry name" value="DUF4045 DOMAIN-CONTAINING PROTEIN"/>
    <property type="match status" value="1"/>
</dbReference>
<dbReference type="PRINTS" id="PR00597">
    <property type="entry name" value="GELSOLIN"/>
</dbReference>
<dbReference type="Pfam" id="PF25480">
    <property type="entry name" value="DUF7904"/>
    <property type="match status" value="1"/>
</dbReference>
<dbReference type="GO" id="GO:0005546">
    <property type="term" value="F:phosphatidylinositol-4,5-bisphosphate binding"/>
    <property type="evidence" value="ECO:0007669"/>
    <property type="project" value="TreeGrafter"/>
</dbReference>
<dbReference type="SMART" id="SM00262">
    <property type="entry name" value="GEL"/>
    <property type="match status" value="3"/>
</dbReference>
<dbReference type="PANTHER" id="PTHR11977">
    <property type="entry name" value="VILLIN"/>
    <property type="match status" value="1"/>
</dbReference>
<dbReference type="GO" id="GO:0015629">
    <property type="term" value="C:actin cytoskeleton"/>
    <property type="evidence" value="ECO:0007669"/>
    <property type="project" value="TreeGrafter"/>
</dbReference>
<dbReference type="InterPro" id="IPR029006">
    <property type="entry name" value="ADF-H/Gelsolin-like_dom_sf"/>
</dbReference>
<accession>A0A1S8A8A4</accession>
<dbReference type="SUPFAM" id="SSF55753">
    <property type="entry name" value="Actin depolymerizing proteins"/>
    <property type="match status" value="3"/>
</dbReference>
<feature type="compositionally biased region" description="Polar residues" evidence="1">
    <location>
        <begin position="532"/>
        <end position="551"/>
    </location>
</feature>
<feature type="domain" description="DUF4045" evidence="2">
    <location>
        <begin position="2"/>
        <end position="671"/>
    </location>
</feature>
<dbReference type="GO" id="GO:0008154">
    <property type="term" value="P:actin polymerization or depolymerization"/>
    <property type="evidence" value="ECO:0007669"/>
    <property type="project" value="TreeGrafter"/>
</dbReference>
<dbReference type="Proteomes" id="UP000054516">
    <property type="component" value="Unassembled WGS sequence"/>
</dbReference>
<evidence type="ECO:0000313" key="4">
    <source>
        <dbReference type="EMBL" id="GAW26334.1"/>
    </source>
</evidence>
<feature type="compositionally biased region" description="Polar residues" evidence="1">
    <location>
        <begin position="673"/>
        <end position="691"/>
    </location>
</feature>
<feature type="compositionally biased region" description="Polar residues" evidence="1">
    <location>
        <begin position="755"/>
        <end position="771"/>
    </location>
</feature>
<proteinExistence type="predicted"/>
<reference evidence="4" key="1">
    <citation type="submission" date="2016-03" db="EMBL/GenBank/DDBJ databases">
        <title>Draft genome sequence of Rosellinia necatrix.</title>
        <authorList>
            <person name="Kanematsu S."/>
        </authorList>
    </citation>
    <scope>NUCLEOTIDE SEQUENCE [LARGE SCALE GENOMIC DNA]</scope>
    <source>
        <strain evidence="4">W97</strain>
    </source>
</reference>
<feature type="compositionally biased region" description="Polar residues" evidence="1">
    <location>
        <begin position="283"/>
        <end position="294"/>
    </location>
</feature>
<feature type="compositionally biased region" description="Polar residues" evidence="1">
    <location>
        <begin position="262"/>
        <end position="273"/>
    </location>
</feature>
<feature type="compositionally biased region" description="Polar residues" evidence="1">
    <location>
        <begin position="1014"/>
        <end position="1023"/>
    </location>
</feature>
<evidence type="ECO:0000259" key="3">
    <source>
        <dbReference type="Pfam" id="PF25480"/>
    </source>
</evidence>
<feature type="compositionally biased region" description="Polar residues" evidence="1">
    <location>
        <begin position="223"/>
        <end position="244"/>
    </location>
</feature>
<protein>
    <submittedName>
        <fullName evidence="4">Putative gelsolin repeat protein</fullName>
    </submittedName>
</protein>
<feature type="compositionally biased region" description="Pro residues" evidence="1">
    <location>
        <begin position="461"/>
        <end position="470"/>
    </location>
</feature>
<dbReference type="InterPro" id="IPR057226">
    <property type="entry name" value="DUF7904"/>
</dbReference>
<dbReference type="GO" id="GO:0051016">
    <property type="term" value="P:barbed-end actin filament capping"/>
    <property type="evidence" value="ECO:0007669"/>
    <property type="project" value="TreeGrafter"/>
</dbReference>
<evidence type="ECO:0000256" key="1">
    <source>
        <dbReference type="SAM" id="MobiDB-lite"/>
    </source>
</evidence>
<feature type="compositionally biased region" description="Low complexity" evidence="1">
    <location>
        <begin position="877"/>
        <end position="892"/>
    </location>
</feature>
<dbReference type="GO" id="GO:0005737">
    <property type="term" value="C:cytoplasm"/>
    <property type="evidence" value="ECO:0007669"/>
    <property type="project" value="TreeGrafter"/>
</dbReference>
<keyword evidence="5" id="KW-1185">Reference proteome</keyword>